<dbReference type="SUPFAM" id="SSF52113">
    <property type="entry name" value="BRCT domain"/>
    <property type="match status" value="1"/>
</dbReference>
<dbReference type="Gene3D" id="1.10.287.10">
    <property type="entry name" value="S15/NS1, RNA-binding"/>
    <property type="match status" value="1"/>
</dbReference>
<dbReference type="SUPFAM" id="SSF56784">
    <property type="entry name" value="HAD-like"/>
    <property type="match status" value="1"/>
</dbReference>
<dbReference type="Gene3D" id="3.40.50.1000">
    <property type="entry name" value="HAD superfamily/HAD-like"/>
    <property type="match status" value="1"/>
</dbReference>
<dbReference type="Pfam" id="PF03031">
    <property type="entry name" value="NIF"/>
    <property type="match status" value="1"/>
</dbReference>
<reference evidence="14 15" key="1">
    <citation type="submission" date="2019-03" db="EMBL/GenBank/DDBJ databases">
        <title>Sequencing 25 genomes of Wallemia mellicola.</title>
        <authorList>
            <person name="Gostincar C."/>
        </authorList>
    </citation>
    <scope>NUCLEOTIDE SEQUENCE [LARGE SCALE GENOMIC DNA]</scope>
    <source>
        <strain evidence="10 15">EXF-1262</strain>
        <strain evidence="12 16">EXF-1274</strain>
        <strain evidence="13 14">EXF-1277</strain>
        <strain evidence="11 17">EXF-757</strain>
    </source>
</reference>
<evidence type="ECO:0000313" key="17">
    <source>
        <dbReference type="Proteomes" id="UP000310708"/>
    </source>
</evidence>
<comment type="catalytic activity">
    <reaction evidence="5 6">
        <text>O-phospho-L-threonyl-[protein] + H2O = L-threonyl-[protein] + phosphate</text>
        <dbReference type="Rhea" id="RHEA:47004"/>
        <dbReference type="Rhea" id="RHEA-COMP:11060"/>
        <dbReference type="Rhea" id="RHEA-COMP:11605"/>
        <dbReference type="ChEBI" id="CHEBI:15377"/>
        <dbReference type="ChEBI" id="CHEBI:30013"/>
        <dbReference type="ChEBI" id="CHEBI:43474"/>
        <dbReference type="ChEBI" id="CHEBI:61977"/>
        <dbReference type="EC" id="3.1.3.16"/>
    </reaction>
</comment>
<feature type="domain" description="BRCT" evidence="8">
    <location>
        <begin position="322"/>
        <end position="415"/>
    </location>
</feature>
<comment type="catalytic activity">
    <reaction evidence="4 6">
        <text>O-phospho-L-seryl-[protein] + H2O = L-seryl-[protein] + phosphate</text>
        <dbReference type="Rhea" id="RHEA:20629"/>
        <dbReference type="Rhea" id="RHEA-COMP:9863"/>
        <dbReference type="Rhea" id="RHEA-COMP:11604"/>
        <dbReference type="ChEBI" id="CHEBI:15377"/>
        <dbReference type="ChEBI" id="CHEBI:29999"/>
        <dbReference type="ChEBI" id="CHEBI:43474"/>
        <dbReference type="ChEBI" id="CHEBI:83421"/>
        <dbReference type="EC" id="3.1.3.16"/>
    </reaction>
</comment>
<comment type="function">
    <text evidence="6">This promotes the activity of RNA polymerase II.</text>
</comment>
<evidence type="ECO:0000256" key="7">
    <source>
        <dbReference type="SAM" id="MobiDB-lite"/>
    </source>
</evidence>
<dbReference type="Proteomes" id="UP000310708">
    <property type="component" value="Unassembled WGS sequence"/>
</dbReference>
<keyword evidence="2 6" id="KW-0378">Hydrolase</keyword>
<dbReference type="EMBL" id="SPRH01000004">
    <property type="protein sequence ID" value="TIC04165.1"/>
    <property type="molecule type" value="Genomic_DNA"/>
</dbReference>
<dbReference type="GO" id="GO:0008420">
    <property type="term" value="F:RNA polymerase II CTD heptapeptide repeat phosphatase activity"/>
    <property type="evidence" value="ECO:0007669"/>
    <property type="project" value="UniProtKB-UniRule"/>
</dbReference>
<dbReference type="Pfam" id="PF00533">
    <property type="entry name" value="BRCT"/>
    <property type="match status" value="1"/>
</dbReference>
<dbReference type="InterPro" id="IPR001357">
    <property type="entry name" value="BRCT_dom"/>
</dbReference>
<dbReference type="Proteomes" id="UP000309601">
    <property type="component" value="Unassembled WGS sequence"/>
</dbReference>
<evidence type="ECO:0000313" key="16">
    <source>
        <dbReference type="Proteomes" id="UP000309601"/>
    </source>
</evidence>
<feature type="region of interest" description="Disordered" evidence="7">
    <location>
        <begin position="447"/>
        <end position="510"/>
    </location>
</feature>
<dbReference type="Proteomes" id="UP000307169">
    <property type="component" value="Unassembled WGS sequence"/>
</dbReference>
<feature type="compositionally biased region" description="Acidic residues" evidence="7">
    <location>
        <begin position="447"/>
        <end position="463"/>
    </location>
</feature>
<dbReference type="EMBL" id="SPRV01000005">
    <property type="protein sequence ID" value="TIC70787.1"/>
    <property type="molecule type" value="Genomic_DNA"/>
</dbReference>
<dbReference type="EC" id="3.1.3.16" evidence="6"/>
<evidence type="ECO:0000256" key="1">
    <source>
        <dbReference type="ARBA" id="ARBA00004123"/>
    </source>
</evidence>
<feature type="domain" description="FCP1 homology" evidence="9">
    <location>
        <begin position="61"/>
        <end position="241"/>
    </location>
</feature>
<comment type="subcellular location">
    <subcellularLocation>
        <location evidence="1 6">Nucleus</location>
    </subcellularLocation>
</comment>
<dbReference type="InterPro" id="IPR023214">
    <property type="entry name" value="HAD_sf"/>
</dbReference>
<dbReference type="AlphaFoldDB" id="A0A4T0LVZ1"/>
<dbReference type="Gene3D" id="3.40.50.10190">
    <property type="entry name" value="BRCT domain"/>
    <property type="match status" value="1"/>
</dbReference>
<dbReference type="PROSITE" id="PS50172">
    <property type="entry name" value="BRCT"/>
    <property type="match status" value="1"/>
</dbReference>
<comment type="caution">
    <text evidence="11">The sequence shown here is derived from an EMBL/GenBank/DDBJ whole genome shotgun (WGS) entry which is preliminary data.</text>
</comment>
<dbReference type="InterPro" id="IPR036420">
    <property type="entry name" value="BRCT_dom_sf"/>
</dbReference>
<evidence type="ECO:0000256" key="2">
    <source>
        <dbReference type="ARBA" id="ARBA00022801"/>
    </source>
</evidence>
<evidence type="ECO:0000256" key="3">
    <source>
        <dbReference type="ARBA" id="ARBA00023242"/>
    </source>
</evidence>
<evidence type="ECO:0000259" key="9">
    <source>
        <dbReference type="PROSITE" id="PS50969"/>
    </source>
</evidence>
<dbReference type="EMBL" id="SPRW01000004">
    <property type="protein sequence ID" value="TIC70277.1"/>
    <property type="molecule type" value="Genomic_DNA"/>
</dbReference>
<dbReference type="EMBL" id="SPRX01000008">
    <property type="protein sequence ID" value="TIC68259.1"/>
    <property type="molecule type" value="Genomic_DNA"/>
</dbReference>
<feature type="region of interest" description="Disordered" evidence="7">
    <location>
        <begin position="237"/>
        <end position="278"/>
    </location>
</feature>
<dbReference type="PANTHER" id="PTHR23081">
    <property type="entry name" value="RNA POLYMERASE II CTD PHOSPHATASE"/>
    <property type="match status" value="1"/>
</dbReference>
<dbReference type="InterPro" id="IPR011947">
    <property type="entry name" value="FCP1_euk"/>
</dbReference>
<evidence type="ECO:0000259" key="8">
    <source>
        <dbReference type="PROSITE" id="PS50172"/>
    </source>
</evidence>
<dbReference type="InterPro" id="IPR039189">
    <property type="entry name" value="Fcp1"/>
</dbReference>
<protein>
    <recommendedName>
        <fullName evidence="6">RNA polymerase II subunit A C-terminal domain phosphatase</fullName>
        <ecNumber evidence="6">3.1.3.16</ecNumber>
    </recommendedName>
</protein>
<evidence type="ECO:0000313" key="10">
    <source>
        <dbReference type="EMBL" id="TIC04165.1"/>
    </source>
</evidence>
<evidence type="ECO:0000256" key="6">
    <source>
        <dbReference type="RuleBase" id="RU366066"/>
    </source>
</evidence>
<dbReference type="CDD" id="cd07521">
    <property type="entry name" value="HAD_FCP1-like"/>
    <property type="match status" value="1"/>
</dbReference>
<evidence type="ECO:0000313" key="13">
    <source>
        <dbReference type="EMBL" id="TIC70787.1"/>
    </source>
</evidence>
<feature type="compositionally biased region" description="Acidic residues" evidence="7">
    <location>
        <begin position="246"/>
        <end position="257"/>
    </location>
</feature>
<accession>A0A4T0LVZ1</accession>
<dbReference type="PANTHER" id="PTHR23081:SF36">
    <property type="entry name" value="RNA POLYMERASE II SUBUNIT A C-TERMINAL DOMAIN PHOSPHATASE"/>
    <property type="match status" value="1"/>
</dbReference>
<evidence type="ECO:0000313" key="11">
    <source>
        <dbReference type="EMBL" id="TIC68259.1"/>
    </source>
</evidence>
<dbReference type="SMART" id="SM00292">
    <property type="entry name" value="BRCT"/>
    <property type="match status" value="1"/>
</dbReference>
<dbReference type="OMA" id="RVEDQHR"/>
<dbReference type="CDD" id="cd17729">
    <property type="entry name" value="BRCT_CTDP1"/>
    <property type="match status" value="1"/>
</dbReference>
<keyword evidence="3 6" id="KW-0539">Nucleus</keyword>
<dbReference type="SMART" id="SM00577">
    <property type="entry name" value="CPDc"/>
    <property type="match status" value="1"/>
</dbReference>
<dbReference type="InterPro" id="IPR036412">
    <property type="entry name" value="HAD-like_sf"/>
</dbReference>
<dbReference type="PROSITE" id="PS50969">
    <property type="entry name" value="FCP1"/>
    <property type="match status" value="1"/>
</dbReference>
<sequence length="510" mass="57294">MGSASDCTHPVQLSGLCAICGKDVSQEQQSESYHISHSTANLTVSYDEAQRIGKTSKHTLLKSSKLALIVDLDQTIIHATVDPTVNELLQDPTLVYKGALNDVHKFKLGDFGLVNHHEFGSWYFVKFRPGLMEFLDNMNKLFEMHVYTMGTRSYALAICQLIDPSGKYFGERILSRDESGSFTQKSLQRLFPTDTSMCVIIDDRADVWGDSPNLVKVIPFEFFVGIGDINALNKRKKLRSNQNGDGDGDQEEQEQDSNESLSKQADQRPLAKRQKEHQQILSETIDEELPRLSKILTQIHSNFYNFKNAGDDPDTKEIIPTLKRKVLHGLKLVFSSVIPLGMPLEISGIYNLASKFGATIDHNYNEKVTHVVAAKKGTAKVEDAKKGDSAHVVWSEWLLDSCAKWEKMPEENYYLDGPPNNPKQVVQESPSKFDHVDWDTADQELEDFLNEEDSEGVENEDVTNEGTTRKRSRDSPESASSINSPKRHKADSDKSSDDFDDFANELDGII</sequence>
<organism evidence="11 17">
    <name type="scientific">Wallemia mellicola</name>
    <dbReference type="NCBI Taxonomy" id="1708541"/>
    <lineage>
        <taxon>Eukaryota</taxon>
        <taxon>Fungi</taxon>
        <taxon>Dikarya</taxon>
        <taxon>Basidiomycota</taxon>
        <taxon>Wallemiomycotina</taxon>
        <taxon>Wallemiomycetes</taxon>
        <taxon>Wallemiales</taxon>
        <taxon>Wallemiaceae</taxon>
        <taxon>Wallemia</taxon>
    </lineage>
</organism>
<gene>
    <name evidence="11" type="ORF">E3Q01_00971</name>
    <name evidence="12" type="ORF">E3Q02_00626</name>
    <name evidence="13" type="ORF">E3Q03_00818</name>
    <name evidence="10" type="ORF">E3Q17_00603</name>
</gene>
<evidence type="ECO:0000256" key="4">
    <source>
        <dbReference type="ARBA" id="ARBA00047761"/>
    </source>
</evidence>
<evidence type="ECO:0000313" key="14">
    <source>
        <dbReference type="Proteomes" id="UP000305362"/>
    </source>
</evidence>
<proteinExistence type="predicted"/>
<dbReference type="InterPro" id="IPR004274">
    <property type="entry name" value="FCP1_dom"/>
</dbReference>
<dbReference type="OrthoDB" id="10249888at2759"/>
<dbReference type="NCBIfam" id="TIGR02250">
    <property type="entry name" value="FCP1_euk"/>
    <property type="match status" value="1"/>
</dbReference>
<dbReference type="Proteomes" id="UP000305362">
    <property type="component" value="Unassembled WGS sequence"/>
</dbReference>
<evidence type="ECO:0000313" key="15">
    <source>
        <dbReference type="Proteomes" id="UP000307169"/>
    </source>
</evidence>
<dbReference type="GO" id="GO:0005634">
    <property type="term" value="C:nucleus"/>
    <property type="evidence" value="ECO:0007669"/>
    <property type="project" value="UniProtKB-SubCell"/>
</dbReference>
<evidence type="ECO:0000256" key="5">
    <source>
        <dbReference type="ARBA" id="ARBA00048336"/>
    </source>
</evidence>
<evidence type="ECO:0000313" key="12">
    <source>
        <dbReference type="EMBL" id="TIC70277.1"/>
    </source>
</evidence>
<name>A0A4T0LVZ1_9BASI</name>